<accession>A0A6J6PNS3</accession>
<proteinExistence type="predicted"/>
<dbReference type="EMBL" id="CAEZZN010000009">
    <property type="protein sequence ID" value="CAB4763008.1"/>
    <property type="molecule type" value="Genomic_DNA"/>
</dbReference>
<evidence type="ECO:0000313" key="4">
    <source>
        <dbReference type="EMBL" id="CAB4854225.1"/>
    </source>
</evidence>
<name>A0A6J6PNS3_9ZZZZ</name>
<dbReference type="EMBL" id="CAFAAU010000002">
    <property type="protein sequence ID" value="CAB4797231.1"/>
    <property type="molecule type" value="Genomic_DNA"/>
</dbReference>
<sequence length="877" mass="94251">MGSVKKRFSILVALALAFVSVGLTPALAVDERVVDIVQVTWAGASKAAITPAEVVQLIDSDVNARWKSYTTLVGDTKDRVISFVSGKTVAEPISINATMPCNGSAASDFMYQTQSKAYSQLGISDYSHRYLVIISPNAGCVWSGRGGLGSKESTNGILVLHDSASAFVIAHELGHTLGLGHSNFLRCDSGSKDGKWGSDCKAVEYGGVIDVMGNLDTKSQLNTYHQWRMGYLDDSQVKQVWSSESVTLAPSDFAAGTKAIFMRDGNSAYWIEYRRANPAMSYKAGLVVFRLDPPPVSSVVSPNPEDALADEFSTEIGTDVWMLNLDNYRYVLSRESGSMTGTKASLYSKNITITATTSDTDAGVSIIKKDDTTPPPTPVLIDVKEWKFPALSIIKSGYEDLDTAVTGFEISVDDVISDLPGSPVQGWNPTYLSPFETPVTVLVQDLPEGSYSFALRSIDRAGNKSAWSKQVKAVIDRGHPDVTNDFSVTSANPQEVALAWTGASDKGSGLCATNLVNPFGFITQSSSNKTAPIITMTNGKSLVATAQVFDCLGNGISGDFSANASFLRADKSARTGRWEPASNVYGVGALKCIGKCSASLTVQGDVSILTGPGTSQASIASKNVTTIADSKAAKIRISSAVKVGPVKKVIRVSGSNFVFAGIAYYSTRFTDAFEIDRIEPANDSSLSDKTQLTLSNFGFNASDFSQEWTVLPMNNGTTLLDPSLDLCGATYDSEKDRTERRQMIAIKKSSPYTFLSTEVVRYSSKLVVEQAQKELQNALAKCKIDAGFTDTTGTFIPYSFAEINDLPSGLLPNGQRVLVRTQINTGQKAQQLLAFYQFNETLLTGLYVIKSDEAGFTEAEVAAWLKVAATMATRLKK</sequence>
<dbReference type="EMBL" id="CAFBQM010000009">
    <property type="protein sequence ID" value="CAB5055001.1"/>
    <property type="molecule type" value="Genomic_DNA"/>
</dbReference>
<dbReference type="EMBL" id="CAFBOQ010000012">
    <property type="protein sequence ID" value="CAB4983967.1"/>
    <property type="molecule type" value="Genomic_DNA"/>
</dbReference>
<reference evidence="1" key="1">
    <citation type="submission" date="2020-05" db="EMBL/GenBank/DDBJ databases">
        <authorList>
            <person name="Chiriac C."/>
            <person name="Salcher M."/>
            <person name="Ghai R."/>
            <person name="Kavagutti S V."/>
        </authorList>
    </citation>
    <scope>NUCLEOTIDE SEQUENCE</scope>
</reference>
<organism evidence="1">
    <name type="scientific">freshwater metagenome</name>
    <dbReference type="NCBI Taxonomy" id="449393"/>
    <lineage>
        <taxon>unclassified sequences</taxon>
        <taxon>metagenomes</taxon>
        <taxon>ecological metagenomes</taxon>
    </lineage>
</organism>
<protein>
    <submittedName>
        <fullName evidence="1">Unannotated protein</fullName>
    </submittedName>
</protein>
<evidence type="ECO:0000313" key="2">
    <source>
        <dbReference type="EMBL" id="CAB4763008.1"/>
    </source>
</evidence>
<gene>
    <name evidence="1" type="ORF">UFOPK2627_00504</name>
    <name evidence="2" type="ORF">UFOPK2879_00420</name>
    <name evidence="3" type="ORF">UFOPK3078_00112</name>
    <name evidence="4" type="ORF">UFOPK3288_00443</name>
    <name evidence="5" type="ORF">UFOPK3990_00584</name>
    <name evidence="6" type="ORF">UFOPK4337_00383</name>
</gene>
<evidence type="ECO:0000313" key="3">
    <source>
        <dbReference type="EMBL" id="CAB4797231.1"/>
    </source>
</evidence>
<evidence type="ECO:0000313" key="1">
    <source>
        <dbReference type="EMBL" id="CAB4701210.1"/>
    </source>
</evidence>
<evidence type="ECO:0000313" key="5">
    <source>
        <dbReference type="EMBL" id="CAB4983967.1"/>
    </source>
</evidence>
<dbReference type="EMBL" id="CAFBLC010000010">
    <property type="protein sequence ID" value="CAB4854225.1"/>
    <property type="molecule type" value="Genomic_DNA"/>
</dbReference>
<dbReference type="SUPFAM" id="SSF55486">
    <property type="entry name" value="Metalloproteases ('zincins'), catalytic domain"/>
    <property type="match status" value="1"/>
</dbReference>
<dbReference type="AlphaFoldDB" id="A0A6J6PNS3"/>
<evidence type="ECO:0000313" key="6">
    <source>
        <dbReference type="EMBL" id="CAB5055001.1"/>
    </source>
</evidence>
<dbReference type="EMBL" id="CAEZYA010000010">
    <property type="protein sequence ID" value="CAB4701210.1"/>
    <property type="molecule type" value="Genomic_DNA"/>
</dbReference>